<sequence>MLARCIQSAPWRLCICFKRGLTLQRYHTVQNAIASAIREALQTLVELRIELHDCPQPIRQALFETFDGSARWLSKVSLELAAEDLRSAFISSPRAVVVDILLLEPAPAQFHHFLTSVSTHFPTIQHLHLGLSAAGVQEYDGSSILPPPLTTPCIFSRLTMVVLATHSFSDIEHMLRVVSLDKLYVQLCCLEDITNQADLGFLRPPALAHAVRLQTACIGPTIHLFTLDGIVSDQMWDPPTPRGNIVVSQQGAPSFYRRLCFEGVLPPRQLFSAQLTVLEIDSHMWPTVQAAFLAPNLTIICIIITFNGADYLPNLPEINGLSTIACPVMHDLAFKTGPLFEDDDSSELRLDEDYWGMFSERVLTSRTGSLCVTLLREVYLTQEYDLPPWADAIHHMQDSDDLYSCISLGVADM</sequence>
<organism evidence="1 2">
    <name type="scientific">Auricularia subglabra (strain TFB-10046 / SS5)</name>
    <name type="common">White-rot fungus</name>
    <name type="synonym">Auricularia delicata (strain TFB10046)</name>
    <dbReference type="NCBI Taxonomy" id="717982"/>
    <lineage>
        <taxon>Eukaryota</taxon>
        <taxon>Fungi</taxon>
        <taxon>Dikarya</taxon>
        <taxon>Basidiomycota</taxon>
        <taxon>Agaricomycotina</taxon>
        <taxon>Agaricomycetes</taxon>
        <taxon>Auriculariales</taxon>
        <taxon>Auriculariaceae</taxon>
        <taxon>Auricularia</taxon>
    </lineage>
</organism>
<evidence type="ECO:0000313" key="2">
    <source>
        <dbReference type="Proteomes" id="UP000006514"/>
    </source>
</evidence>
<accession>J0WMA2</accession>
<dbReference type="InParanoid" id="J0WMA2"/>
<name>J0WMA2_AURST</name>
<dbReference type="EMBL" id="JH688224">
    <property type="protein sequence ID" value="EJD33450.1"/>
    <property type="molecule type" value="Genomic_DNA"/>
</dbReference>
<proteinExistence type="predicted"/>
<gene>
    <name evidence="1" type="ORF">AURDEDRAFT_177468</name>
</gene>
<dbReference type="AlphaFoldDB" id="J0WMA2"/>
<dbReference type="Proteomes" id="UP000006514">
    <property type="component" value="Unassembled WGS sequence"/>
</dbReference>
<protein>
    <submittedName>
        <fullName evidence="1">Uncharacterized protein</fullName>
    </submittedName>
</protein>
<keyword evidence="2" id="KW-1185">Reference proteome</keyword>
<dbReference type="KEGG" id="adl:AURDEDRAFT_177468"/>
<reference evidence="2" key="1">
    <citation type="journal article" date="2012" name="Science">
        <title>The Paleozoic origin of enzymatic lignin decomposition reconstructed from 31 fungal genomes.</title>
        <authorList>
            <person name="Floudas D."/>
            <person name="Binder M."/>
            <person name="Riley R."/>
            <person name="Barry K."/>
            <person name="Blanchette R.A."/>
            <person name="Henrissat B."/>
            <person name="Martinez A.T."/>
            <person name="Otillar R."/>
            <person name="Spatafora J.W."/>
            <person name="Yadav J.S."/>
            <person name="Aerts A."/>
            <person name="Benoit I."/>
            <person name="Boyd A."/>
            <person name="Carlson A."/>
            <person name="Copeland A."/>
            <person name="Coutinho P.M."/>
            <person name="de Vries R.P."/>
            <person name="Ferreira P."/>
            <person name="Findley K."/>
            <person name="Foster B."/>
            <person name="Gaskell J."/>
            <person name="Glotzer D."/>
            <person name="Gorecki P."/>
            <person name="Heitman J."/>
            <person name="Hesse C."/>
            <person name="Hori C."/>
            <person name="Igarashi K."/>
            <person name="Jurgens J.A."/>
            <person name="Kallen N."/>
            <person name="Kersten P."/>
            <person name="Kohler A."/>
            <person name="Kuees U."/>
            <person name="Kumar T.K.A."/>
            <person name="Kuo A."/>
            <person name="LaButti K."/>
            <person name="Larrondo L.F."/>
            <person name="Lindquist E."/>
            <person name="Ling A."/>
            <person name="Lombard V."/>
            <person name="Lucas S."/>
            <person name="Lundell T."/>
            <person name="Martin R."/>
            <person name="McLaughlin D.J."/>
            <person name="Morgenstern I."/>
            <person name="Morin E."/>
            <person name="Murat C."/>
            <person name="Nagy L.G."/>
            <person name="Nolan M."/>
            <person name="Ohm R.A."/>
            <person name="Patyshakuliyeva A."/>
            <person name="Rokas A."/>
            <person name="Ruiz-Duenas F.J."/>
            <person name="Sabat G."/>
            <person name="Salamov A."/>
            <person name="Samejima M."/>
            <person name="Schmutz J."/>
            <person name="Slot J.C."/>
            <person name="St John F."/>
            <person name="Stenlid J."/>
            <person name="Sun H."/>
            <person name="Sun S."/>
            <person name="Syed K."/>
            <person name="Tsang A."/>
            <person name="Wiebenga A."/>
            <person name="Young D."/>
            <person name="Pisabarro A."/>
            <person name="Eastwood D.C."/>
            <person name="Martin F."/>
            <person name="Cullen D."/>
            <person name="Grigoriev I.V."/>
            <person name="Hibbett D.S."/>
        </authorList>
    </citation>
    <scope>NUCLEOTIDE SEQUENCE [LARGE SCALE GENOMIC DNA]</scope>
    <source>
        <strain evidence="2">TFB10046</strain>
    </source>
</reference>
<evidence type="ECO:0000313" key="1">
    <source>
        <dbReference type="EMBL" id="EJD33450.1"/>
    </source>
</evidence>